<dbReference type="PANTHER" id="PTHR33356">
    <property type="entry name" value="TIP41-LIKE PROTEIN"/>
    <property type="match status" value="1"/>
</dbReference>
<gene>
    <name evidence="2" type="ORF">SASPL_137623</name>
</gene>
<dbReference type="PANTHER" id="PTHR33356:SF5">
    <property type="entry name" value="TIP41-LIKE PROTEIN"/>
    <property type="match status" value="1"/>
</dbReference>
<comment type="caution">
    <text evidence="2">The sequence shown here is derived from an EMBL/GenBank/DDBJ whole genome shotgun (WGS) entry which is preliminary data.</text>
</comment>
<reference evidence="2" key="1">
    <citation type="submission" date="2018-01" db="EMBL/GenBank/DDBJ databases">
        <authorList>
            <person name="Mao J.F."/>
        </authorList>
    </citation>
    <scope>NUCLEOTIDE SEQUENCE</scope>
    <source>
        <strain evidence="2">Huo1</strain>
        <tissue evidence="2">Leaf</tissue>
    </source>
</reference>
<feature type="region of interest" description="Disordered" evidence="1">
    <location>
        <begin position="87"/>
        <end position="115"/>
    </location>
</feature>
<proteinExistence type="predicted"/>
<feature type="compositionally biased region" description="Polar residues" evidence="1">
    <location>
        <begin position="93"/>
        <end position="107"/>
    </location>
</feature>
<dbReference type="Proteomes" id="UP000298416">
    <property type="component" value="Unassembled WGS sequence"/>
</dbReference>
<dbReference type="EMBL" id="PNBA02000014">
    <property type="protein sequence ID" value="KAG6400780.1"/>
    <property type="molecule type" value="Genomic_DNA"/>
</dbReference>
<keyword evidence="3" id="KW-1185">Reference proteome</keyword>
<evidence type="ECO:0000256" key="1">
    <source>
        <dbReference type="SAM" id="MobiDB-lite"/>
    </source>
</evidence>
<sequence>MAHNHSDVLENGAHPWLLAHDHRHAKEQSPGFEAYGIKSQSFFVTKPAPVIQGPPRTGQKNHLNWAKNGPRMQAIFLGPKRKSCGTGVFIPRGQSTGTDPQVTYKPEQSQKTKNVDENLEKQKEDYISFSPEIILPEEWTY</sequence>
<reference evidence="2" key="2">
    <citation type="submission" date="2020-08" db="EMBL/GenBank/DDBJ databases">
        <title>Plant Genome Project.</title>
        <authorList>
            <person name="Zhang R.-G."/>
        </authorList>
    </citation>
    <scope>NUCLEOTIDE SEQUENCE</scope>
    <source>
        <strain evidence="2">Huo1</strain>
        <tissue evidence="2">Leaf</tissue>
    </source>
</reference>
<dbReference type="AlphaFoldDB" id="A0A8X8WTN1"/>
<name>A0A8X8WTN1_SALSN</name>
<accession>A0A8X8WTN1</accession>
<protein>
    <submittedName>
        <fullName evidence="2">Uncharacterized protein</fullName>
    </submittedName>
</protein>
<evidence type="ECO:0000313" key="2">
    <source>
        <dbReference type="EMBL" id="KAG6400780.1"/>
    </source>
</evidence>
<evidence type="ECO:0000313" key="3">
    <source>
        <dbReference type="Proteomes" id="UP000298416"/>
    </source>
</evidence>
<organism evidence="2">
    <name type="scientific">Salvia splendens</name>
    <name type="common">Scarlet sage</name>
    <dbReference type="NCBI Taxonomy" id="180675"/>
    <lineage>
        <taxon>Eukaryota</taxon>
        <taxon>Viridiplantae</taxon>
        <taxon>Streptophyta</taxon>
        <taxon>Embryophyta</taxon>
        <taxon>Tracheophyta</taxon>
        <taxon>Spermatophyta</taxon>
        <taxon>Magnoliopsida</taxon>
        <taxon>eudicotyledons</taxon>
        <taxon>Gunneridae</taxon>
        <taxon>Pentapetalae</taxon>
        <taxon>asterids</taxon>
        <taxon>lamiids</taxon>
        <taxon>Lamiales</taxon>
        <taxon>Lamiaceae</taxon>
        <taxon>Nepetoideae</taxon>
        <taxon>Mentheae</taxon>
        <taxon>Salviinae</taxon>
        <taxon>Salvia</taxon>
        <taxon>Salvia subgen. Calosphace</taxon>
        <taxon>core Calosphace</taxon>
    </lineage>
</organism>